<dbReference type="EMBL" id="JBHTMY010000003">
    <property type="protein sequence ID" value="MFD1316174.1"/>
    <property type="molecule type" value="Genomic_DNA"/>
</dbReference>
<feature type="domain" description="Helix-turn-helix" evidence="1">
    <location>
        <begin position="43"/>
        <end position="93"/>
    </location>
</feature>
<keyword evidence="3" id="KW-1185">Reference proteome</keyword>
<evidence type="ECO:0000313" key="2">
    <source>
        <dbReference type="EMBL" id="MFD1316174.1"/>
    </source>
</evidence>
<dbReference type="Proteomes" id="UP001597201">
    <property type="component" value="Unassembled WGS sequence"/>
</dbReference>
<evidence type="ECO:0000259" key="1">
    <source>
        <dbReference type="Pfam" id="PF12728"/>
    </source>
</evidence>
<gene>
    <name evidence="2" type="ORF">ACFQ39_11140</name>
</gene>
<sequence>MKNTKQFTFENIPSILQDMYCKIEEIDQKLQCKEVSSTNQSIWLSLDELCDYHPAKPKKATVYSWVHQNKIPYNKKGKKLFFLKSEIDEHLASGKVKSLTELKYIADNLYVKPSKYVGHGNSK</sequence>
<organism evidence="2 3">
    <name type="scientific">Namhaeicola litoreus</name>
    <dbReference type="NCBI Taxonomy" id="1052145"/>
    <lineage>
        <taxon>Bacteria</taxon>
        <taxon>Pseudomonadati</taxon>
        <taxon>Bacteroidota</taxon>
        <taxon>Flavobacteriia</taxon>
        <taxon>Flavobacteriales</taxon>
        <taxon>Flavobacteriaceae</taxon>
        <taxon>Namhaeicola</taxon>
    </lineage>
</organism>
<dbReference type="InterPro" id="IPR041657">
    <property type="entry name" value="HTH_17"/>
</dbReference>
<protein>
    <submittedName>
        <fullName evidence="2">Helix-turn-helix domain-containing protein</fullName>
    </submittedName>
</protein>
<dbReference type="Pfam" id="PF12728">
    <property type="entry name" value="HTH_17"/>
    <property type="match status" value="1"/>
</dbReference>
<dbReference type="RefSeq" id="WP_377178985.1">
    <property type="nucleotide sequence ID" value="NZ_JBHTMY010000003.1"/>
</dbReference>
<reference evidence="3" key="1">
    <citation type="journal article" date="2019" name="Int. J. Syst. Evol. Microbiol.">
        <title>The Global Catalogue of Microorganisms (GCM) 10K type strain sequencing project: providing services to taxonomists for standard genome sequencing and annotation.</title>
        <authorList>
            <consortium name="The Broad Institute Genomics Platform"/>
            <consortium name="The Broad Institute Genome Sequencing Center for Infectious Disease"/>
            <person name="Wu L."/>
            <person name="Ma J."/>
        </authorList>
    </citation>
    <scope>NUCLEOTIDE SEQUENCE [LARGE SCALE GENOMIC DNA]</scope>
    <source>
        <strain evidence="3">CCUG 61485</strain>
    </source>
</reference>
<accession>A0ABW3Y5Y9</accession>
<comment type="caution">
    <text evidence="2">The sequence shown here is derived from an EMBL/GenBank/DDBJ whole genome shotgun (WGS) entry which is preliminary data.</text>
</comment>
<name>A0ABW3Y5Y9_9FLAO</name>
<proteinExistence type="predicted"/>
<evidence type="ECO:0000313" key="3">
    <source>
        <dbReference type="Proteomes" id="UP001597201"/>
    </source>
</evidence>